<dbReference type="PATRIC" id="fig|537010.4.peg.5075"/>
<sequence length="690" mass="80233">MLAEAIIRIGRPIKDSDMPCRDKIRLLTDVSSENCKNFFRHVFLLEIMEKDIGFQPMELGDRETKEKKETFQVNPIRNVAFPIFYPNGGNPLHAQGIYPLPCYLVYDPHIKAMKDEEAFKKEFLLPRLGKTLGYRDRTEAERAALADRIAELLAARGAELITEDKQLGVMMIFDQELPMFHKYQEKRENELSMWIAESPLTPGAHLHLDGEEVLKRIGRAKFYEAAELGKEKNALSTFTNRKTDEVVSIYNKSWLWLSPTWESPRSIYWNDDEWTKGIKVDEESYAAYLYGVQFLKEIQVPISSAVLKEMFAPITSVEAKKMMSVESFESIYGIPMVLPLTDGDSRQLFVKYQKLLKKRDEKQSDGDLQLKVLAGIDRIVPEMGDEHRLTILYYSGDLSRGNMHIRAMIEDVIPSVAGQVEKILYRLSARETGKIQEAFGVREQPVYRTQNLPALLANVYGPGYVWASLRRVFHKEPLRWERLHMATARKLNELANKEDRGQMLQELVFHYSFLYFLKEYEEKILHKQGGVRTLADWDEFINLYNQGELKLEHLKNVEDLGFVSGLLLKQFHNSYYQKKKNENPKIDFIKHRVMKFGSKLTPEMIWKNGLLRCEEIDKQLEMNMGKNFYPVLAYTLLGFIEKKNLLITDKDLFMTAFWSGNLLYKKNNEDGSELDEKMEKTEEDGGRDNE</sequence>
<dbReference type="HOGENOM" id="CLU_407512_0_0_9"/>
<organism evidence="2 3">
    <name type="scientific">Desulfitobacterium hafniense DP7</name>
    <dbReference type="NCBI Taxonomy" id="537010"/>
    <lineage>
        <taxon>Bacteria</taxon>
        <taxon>Bacillati</taxon>
        <taxon>Bacillota</taxon>
        <taxon>Clostridia</taxon>
        <taxon>Eubacteriales</taxon>
        <taxon>Desulfitobacteriaceae</taxon>
        <taxon>Desulfitobacterium</taxon>
    </lineage>
</organism>
<feature type="region of interest" description="Disordered" evidence="1">
    <location>
        <begin position="668"/>
        <end position="690"/>
    </location>
</feature>
<evidence type="ECO:0000256" key="1">
    <source>
        <dbReference type="SAM" id="MobiDB-lite"/>
    </source>
</evidence>
<name>G9XWT1_DESHA</name>
<protein>
    <submittedName>
        <fullName evidence="2">Uncharacterized protein</fullName>
    </submittedName>
</protein>
<gene>
    <name evidence="2" type="ORF">HMPREF0322_05448</name>
</gene>
<proteinExistence type="predicted"/>
<dbReference type="Proteomes" id="UP000004416">
    <property type="component" value="Unassembled WGS sequence"/>
</dbReference>
<dbReference type="RefSeq" id="WP_005817566.1">
    <property type="nucleotide sequence ID" value="NZ_JH414494.1"/>
</dbReference>
<evidence type="ECO:0000313" key="3">
    <source>
        <dbReference type="Proteomes" id="UP000004416"/>
    </source>
</evidence>
<evidence type="ECO:0000313" key="2">
    <source>
        <dbReference type="EMBL" id="EHL03880.1"/>
    </source>
</evidence>
<dbReference type="EMBL" id="AFZX01000151">
    <property type="protein sequence ID" value="EHL03880.1"/>
    <property type="molecule type" value="Genomic_DNA"/>
</dbReference>
<comment type="caution">
    <text evidence="2">The sequence shown here is derived from an EMBL/GenBank/DDBJ whole genome shotgun (WGS) entry which is preliminary data.</text>
</comment>
<accession>G9XWT1</accession>
<dbReference type="AlphaFoldDB" id="G9XWT1"/>
<reference evidence="2 3" key="1">
    <citation type="submission" date="2011-08" db="EMBL/GenBank/DDBJ databases">
        <authorList>
            <person name="Weinstock G."/>
            <person name="Sodergren E."/>
            <person name="Clifton S."/>
            <person name="Fulton L."/>
            <person name="Fulton B."/>
            <person name="Courtney L."/>
            <person name="Fronick C."/>
            <person name="Harrison M."/>
            <person name="Strong C."/>
            <person name="Farmer C."/>
            <person name="Delahaunty K."/>
            <person name="Markovic C."/>
            <person name="Hall O."/>
            <person name="Minx P."/>
            <person name="Tomlinson C."/>
            <person name="Mitreva M."/>
            <person name="Hou S."/>
            <person name="Chen J."/>
            <person name="Wollam A."/>
            <person name="Pepin K.H."/>
            <person name="Johnson M."/>
            <person name="Bhonagiri V."/>
            <person name="Zhang X."/>
            <person name="Suruliraj S."/>
            <person name="Warren W."/>
            <person name="Chinwalla A."/>
            <person name="Mardis E.R."/>
            <person name="Wilson R.K."/>
        </authorList>
    </citation>
    <scope>NUCLEOTIDE SEQUENCE [LARGE SCALE GENOMIC DNA]</scope>
    <source>
        <strain evidence="2 3">DP7</strain>
    </source>
</reference>